<evidence type="ECO:0008006" key="4">
    <source>
        <dbReference type="Google" id="ProtNLM"/>
    </source>
</evidence>
<evidence type="ECO:0000313" key="2">
    <source>
        <dbReference type="EMBL" id="OAJ94149.1"/>
    </source>
</evidence>
<dbReference type="AlphaFoldDB" id="A0A177XZW5"/>
<evidence type="ECO:0000256" key="1">
    <source>
        <dbReference type="SAM" id="SignalP"/>
    </source>
</evidence>
<name>A0A177XZW5_9VIBR</name>
<proteinExistence type="predicted"/>
<dbReference type="RefSeq" id="WP_049845446.1">
    <property type="nucleotide sequence ID" value="NZ_LLEI02000032.1"/>
</dbReference>
<keyword evidence="1" id="KW-0732">Signal</keyword>
<accession>A0A177XZW5</accession>
<dbReference type="Proteomes" id="UP000078406">
    <property type="component" value="Unassembled WGS sequence"/>
</dbReference>
<comment type="caution">
    <text evidence="2">The sequence shown here is derived from an EMBL/GenBank/DDBJ whole genome shotgun (WGS) entry which is preliminary data.</text>
</comment>
<protein>
    <recommendedName>
        <fullName evidence="4">DUF2057 domain-containing protein</fullName>
    </recommendedName>
</protein>
<organism evidence="2 3">
    <name type="scientific">Vibrio bivalvicida</name>
    <dbReference type="NCBI Taxonomy" id="1276888"/>
    <lineage>
        <taxon>Bacteria</taxon>
        <taxon>Pseudomonadati</taxon>
        <taxon>Pseudomonadota</taxon>
        <taxon>Gammaproteobacteria</taxon>
        <taxon>Vibrionales</taxon>
        <taxon>Vibrionaceae</taxon>
        <taxon>Vibrio</taxon>
        <taxon>Vibrio oreintalis group</taxon>
    </lineage>
</organism>
<feature type="signal peptide" evidence="1">
    <location>
        <begin position="1"/>
        <end position="26"/>
    </location>
</feature>
<reference evidence="2 3" key="1">
    <citation type="journal article" date="2016" name="Syst. Appl. Microbiol.">
        <title>Vibrio bivalvicida sp. nov., a novel larval pathogen for bivalve molluscs reared in a hatchery.</title>
        <authorList>
            <person name="Dubert J."/>
            <person name="Romalde J.L."/>
            <person name="Prado S."/>
            <person name="Barja J.L."/>
        </authorList>
    </citation>
    <scope>NUCLEOTIDE SEQUENCE [LARGE SCALE GENOMIC DNA]</scope>
    <source>
        <strain evidence="2 3">605</strain>
    </source>
</reference>
<evidence type="ECO:0000313" key="3">
    <source>
        <dbReference type="Proteomes" id="UP000078406"/>
    </source>
</evidence>
<dbReference type="EMBL" id="LLEI02000032">
    <property type="protein sequence ID" value="OAJ94149.1"/>
    <property type="molecule type" value="Genomic_DNA"/>
</dbReference>
<gene>
    <name evidence="2" type="ORF">APB76_13200</name>
</gene>
<feature type="chain" id="PRO_5008079289" description="DUF2057 domain-containing protein" evidence="1">
    <location>
        <begin position="27"/>
        <end position="268"/>
    </location>
</feature>
<sequence>MKKCLVVSLIALMVGCTTLDSSSSFTDVVAQVETKQNYSLVEGKSLSPDVEASKGTQLTQSTLALNYVVPHGQSSVPSSFIVMEVKYFKNYSEYKYAEVDGKKVALKSLAPTAETCSDICTQRQYFKFDVSEESLVKGEQYGLRFSLASSEQNKVIFDVAAGYIKAIRNSVDNKPAPSAATIVAPVVATTAIAQDSTEKSKPQEMAMYWYEQLDEKQQESVTNWAVSNRKNSEAKLETVDQAEQMFSYWFNKASESEKKTILVELINK</sequence>
<dbReference type="PROSITE" id="PS51257">
    <property type="entry name" value="PROKAR_LIPOPROTEIN"/>
    <property type="match status" value="1"/>
</dbReference>